<gene>
    <name evidence="1" type="ORF">RPERSI_LOCUS14357</name>
</gene>
<feature type="non-terminal residue" evidence="1">
    <location>
        <position position="1"/>
    </location>
</feature>
<evidence type="ECO:0000313" key="2">
    <source>
        <dbReference type="Proteomes" id="UP000789920"/>
    </source>
</evidence>
<protein>
    <submittedName>
        <fullName evidence="1">29493_t:CDS:1</fullName>
    </submittedName>
</protein>
<evidence type="ECO:0000313" key="1">
    <source>
        <dbReference type="EMBL" id="CAG8752655.1"/>
    </source>
</evidence>
<keyword evidence="2" id="KW-1185">Reference proteome</keyword>
<dbReference type="Proteomes" id="UP000789920">
    <property type="component" value="Unassembled WGS sequence"/>
</dbReference>
<proteinExistence type="predicted"/>
<comment type="caution">
    <text evidence="1">The sequence shown here is derived from an EMBL/GenBank/DDBJ whole genome shotgun (WGS) entry which is preliminary data.</text>
</comment>
<sequence>PKLEEALSLWIDNALAIDQDIDGWLNGFKKRNCLRSFKKYDESASAASKESLANDYIKLQQLLQEKEMQIDFNQNDINDILKNKEEDLENLIAQLPENDFLNTYEYICIENTEIEGNLTDEDILKAIADKNDDETKQSNSEIREKVSCTKAEIALDTILRFLYIQDKEFGEVEENMKILR</sequence>
<name>A0ACA9QH99_9GLOM</name>
<reference evidence="1" key="1">
    <citation type="submission" date="2021-06" db="EMBL/GenBank/DDBJ databases">
        <authorList>
            <person name="Kallberg Y."/>
            <person name="Tangrot J."/>
            <person name="Rosling A."/>
        </authorList>
    </citation>
    <scope>NUCLEOTIDE SEQUENCE</scope>
    <source>
        <strain evidence="1">MA461A</strain>
    </source>
</reference>
<organism evidence="1 2">
    <name type="scientific">Racocetra persica</name>
    <dbReference type="NCBI Taxonomy" id="160502"/>
    <lineage>
        <taxon>Eukaryota</taxon>
        <taxon>Fungi</taxon>
        <taxon>Fungi incertae sedis</taxon>
        <taxon>Mucoromycota</taxon>
        <taxon>Glomeromycotina</taxon>
        <taxon>Glomeromycetes</taxon>
        <taxon>Diversisporales</taxon>
        <taxon>Gigasporaceae</taxon>
        <taxon>Racocetra</taxon>
    </lineage>
</organism>
<dbReference type="EMBL" id="CAJVQC010032974">
    <property type="protein sequence ID" value="CAG8752655.1"/>
    <property type="molecule type" value="Genomic_DNA"/>
</dbReference>
<feature type="non-terminal residue" evidence="1">
    <location>
        <position position="180"/>
    </location>
</feature>
<accession>A0ACA9QH99</accession>